<evidence type="ECO:0000313" key="2">
    <source>
        <dbReference type="Proteomes" id="UP001372834"/>
    </source>
</evidence>
<dbReference type="Proteomes" id="UP001372834">
    <property type="component" value="Unassembled WGS sequence"/>
</dbReference>
<dbReference type="EMBL" id="JAWJWE010000002">
    <property type="protein sequence ID" value="KAK6643092.1"/>
    <property type="molecule type" value="Genomic_DNA"/>
</dbReference>
<dbReference type="AlphaFoldDB" id="A0AAN8XQ55"/>
<reference evidence="1 2" key="1">
    <citation type="submission" date="2023-10" db="EMBL/GenBank/DDBJ databases">
        <title>Genomes of two closely related lineages of the louse Polyplax serrata with different host specificities.</title>
        <authorList>
            <person name="Martinu J."/>
            <person name="Tarabai H."/>
            <person name="Stefka J."/>
            <person name="Hypsa V."/>
        </authorList>
    </citation>
    <scope>NUCLEOTIDE SEQUENCE [LARGE SCALE GENOMIC DNA]</scope>
    <source>
        <strain evidence="1">HR10_N</strain>
    </source>
</reference>
<proteinExistence type="predicted"/>
<name>A0AAN8XQ55_POLSC</name>
<sequence length="77" mass="8990">MTPVLQHGHYEDDVLECVDWQLPLSFVKKRHAENIEGETAITQTWRMKERVSGEVNCSRENNLDNHRKKISTVPKCI</sequence>
<accession>A0AAN8XQ55</accession>
<gene>
    <name evidence="1" type="ORF">RUM43_004595</name>
</gene>
<protein>
    <submittedName>
        <fullName evidence="1">Uncharacterized protein</fullName>
    </submittedName>
</protein>
<organism evidence="1 2">
    <name type="scientific">Polyplax serrata</name>
    <name type="common">Common mouse louse</name>
    <dbReference type="NCBI Taxonomy" id="468196"/>
    <lineage>
        <taxon>Eukaryota</taxon>
        <taxon>Metazoa</taxon>
        <taxon>Ecdysozoa</taxon>
        <taxon>Arthropoda</taxon>
        <taxon>Hexapoda</taxon>
        <taxon>Insecta</taxon>
        <taxon>Pterygota</taxon>
        <taxon>Neoptera</taxon>
        <taxon>Paraneoptera</taxon>
        <taxon>Psocodea</taxon>
        <taxon>Troctomorpha</taxon>
        <taxon>Phthiraptera</taxon>
        <taxon>Anoplura</taxon>
        <taxon>Polyplacidae</taxon>
        <taxon>Polyplax</taxon>
    </lineage>
</organism>
<evidence type="ECO:0000313" key="1">
    <source>
        <dbReference type="EMBL" id="KAK6643092.1"/>
    </source>
</evidence>
<comment type="caution">
    <text evidence="1">The sequence shown here is derived from an EMBL/GenBank/DDBJ whole genome shotgun (WGS) entry which is preliminary data.</text>
</comment>